<protein>
    <submittedName>
        <fullName evidence="1">RCG24213</fullName>
    </submittedName>
</protein>
<accession>A6KAN6</accession>
<gene>
    <name evidence="1" type="ORF">rCG_24213</name>
</gene>
<name>A6KAN6_RAT</name>
<evidence type="ECO:0000313" key="2">
    <source>
        <dbReference type="Proteomes" id="UP000234681"/>
    </source>
</evidence>
<dbReference type="AlphaFoldDB" id="A6KAN6"/>
<dbReference type="EMBL" id="CH474032">
    <property type="protein sequence ID" value="EDL93944.1"/>
    <property type="molecule type" value="Genomic_DNA"/>
</dbReference>
<dbReference type="Proteomes" id="UP000234681">
    <property type="component" value="Chromosome 17"/>
</dbReference>
<evidence type="ECO:0000313" key="1">
    <source>
        <dbReference type="EMBL" id="EDL93944.1"/>
    </source>
</evidence>
<organism evidence="1 2">
    <name type="scientific">Rattus norvegicus</name>
    <name type="common">Rat</name>
    <dbReference type="NCBI Taxonomy" id="10116"/>
    <lineage>
        <taxon>Eukaryota</taxon>
        <taxon>Metazoa</taxon>
        <taxon>Chordata</taxon>
        <taxon>Craniata</taxon>
        <taxon>Vertebrata</taxon>
        <taxon>Euteleostomi</taxon>
        <taxon>Mammalia</taxon>
        <taxon>Eutheria</taxon>
        <taxon>Euarchontoglires</taxon>
        <taxon>Glires</taxon>
        <taxon>Rodentia</taxon>
        <taxon>Myomorpha</taxon>
        <taxon>Muroidea</taxon>
        <taxon>Muridae</taxon>
        <taxon>Murinae</taxon>
        <taxon>Rattus</taxon>
    </lineage>
</organism>
<reference evidence="2" key="1">
    <citation type="submission" date="2005-09" db="EMBL/GenBank/DDBJ databases">
        <authorList>
            <person name="Mural R.J."/>
            <person name="Li P.W."/>
            <person name="Adams M.D."/>
            <person name="Amanatides P.G."/>
            <person name="Baden-Tillson H."/>
            <person name="Barnstead M."/>
            <person name="Chin S.H."/>
            <person name="Dew I."/>
            <person name="Evans C.A."/>
            <person name="Ferriera S."/>
            <person name="Flanigan M."/>
            <person name="Fosler C."/>
            <person name="Glodek A."/>
            <person name="Gu Z."/>
            <person name="Holt R.A."/>
            <person name="Jennings D."/>
            <person name="Kraft C.L."/>
            <person name="Lu F."/>
            <person name="Nguyen T."/>
            <person name="Nusskern D.R."/>
            <person name="Pfannkoch C.M."/>
            <person name="Sitter C."/>
            <person name="Sutton G.G."/>
            <person name="Venter J.C."/>
            <person name="Wang Z."/>
            <person name="Woodage T."/>
            <person name="Zheng X.H."/>
            <person name="Zhong F."/>
        </authorList>
    </citation>
    <scope>NUCLEOTIDE SEQUENCE [LARGE SCALE GENOMIC DNA]</scope>
    <source>
        <strain>BN</strain>
        <strain evidence="2">Sprague-Dawley</strain>
    </source>
</reference>
<proteinExistence type="predicted"/>
<sequence>MAWAPLGACAGTAASVWFEFGLWFAESTALKDCSQISALLVSYYCTEVLSSRASSHGRGG</sequence>